<dbReference type="GO" id="GO:0016042">
    <property type="term" value="P:lipid catabolic process"/>
    <property type="evidence" value="ECO:0007669"/>
    <property type="project" value="UniProtKB-KW"/>
</dbReference>
<gene>
    <name evidence="5" type="ORF">MIMGU_mgv1a008471mg</name>
</gene>
<evidence type="ECO:0000313" key="6">
    <source>
        <dbReference type="Proteomes" id="UP000030748"/>
    </source>
</evidence>
<dbReference type="GO" id="GO:0016788">
    <property type="term" value="F:hydrolase activity, acting on ester bonds"/>
    <property type="evidence" value="ECO:0007669"/>
    <property type="project" value="InterPro"/>
</dbReference>
<keyword evidence="4" id="KW-0732">Signal</keyword>
<dbReference type="InterPro" id="IPR036514">
    <property type="entry name" value="SGNH_hydro_sf"/>
</dbReference>
<dbReference type="Proteomes" id="UP000030748">
    <property type="component" value="Unassembled WGS sequence"/>
</dbReference>
<name>A0A022QHC3_ERYGU</name>
<dbReference type="PANTHER" id="PTHR45648">
    <property type="entry name" value="GDSL LIPASE/ACYLHYDROLASE FAMILY PROTEIN (AFU_ORTHOLOGUE AFUA_4G14700)"/>
    <property type="match status" value="1"/>
</dbReference>
<dbReference type="EMBL" id="KI631456">
    <property type="protein sequence ID" value="EYU27351.1"/>
    <property type="molecule type" value="Genomic_DNA"/>
</dbReference>
<dbReference type="KEGG" id="egt:105968760"/>
<dbReference type="OMA" id="ANHRHYG"/>
<organism evidence="5 6">
    <name type="scientific">Erythranthe guttata</name>
    <name type="common">Yellow monkey flower</name>
    <name type="synonym">Mimulus guttatus</name>
    <dbReference type="NCBI Taxonomy" id="4155"/>
    <lineage>
        <taxon>Eukaryota</taxon>
        <taxon>Viridiplantae</taxon>
        <taxon>Streptophyta</taxon>
        <taxon>Embryophyta</taxon>
        <taxon>Tracheophyta</taxon>
        <taxon>Spermatophyta</taxon>
        <taxon>Magnoliopsida</taxon>
        <taxon>eudicotyledons</taxon>
        <taxon>Gunneridae</taxon>
        <taxon>Pentapetalae</taxon>
        <taxon>asterids</taxon>
        <taxon>lamiids</taxon>
        <taxon>Lamiales</taxon>
        <taxon>Phrymaceae</taxon>
        <taxon>Erythranthe</taxon>
    </lineage>
</organism>
<sequence>MAFFLGDKLMSPFFSCVVLCCLAVLFSCSSNVSKADQTVVPAMYVFGDSLVDVGNNNYLPLSVIKADFPYNGIDFPGHKPTGRFSNGKNAADIIAEKLGVTTPPPYLSKPNNVFLKGVSFASGGAGIFNTTGESLIKHTIPMAHQVGHFSSVRQILVKAMGSSNAVQEHFSKSFFPIVIGSNDIINYFTTGSDLSEKNSPQQHVTLMVSTLKELLKGIYGLGGRKFLVIGVAPIGCAPKQRYKNTTNECNNQVNYWSKKYNEELTQMLPALKSELKDFHYTYFDVYRVFVNFIESPAAYGFSETKAACCGLGRLRAKIPCTPLSQYCSNRSAHLFWDIYHPTEAAARIFIDMLFAGSPDYVSPITLKQLIAV</sequence>
<protein>
    <submittedName>
        <fullName evidence="5">Uncharacterized protein</fullName>
    </submittedName>
</protein>
<dbReference type="Gene3D" id="3.40.50.1110">
    <property type="entry name" value="SGNH hydrolase"/>
    <property type="match status" value="1"/>
</dbReference>
<evidence type="ECO:0000256" key="1">
    <source>
        <dbReference type="ARBA" id="ARBA00008668"/>
    </source>
</evidence>
<accession>A0A022QHC3</accession>
<keyword evidence="6" id="KW-1185">Reference proteome</keyword>
<keyword evidence="3" id="KW-0442">Lipid degradation</keyword>
<reference evidence="5 6" key="1">
    <citation type="journal article" date="2013" name="Proc. Natl. Acad. Sci. U.S.A.">
        <title>Fine-scale variation in meiotic recombination in Mimulus inferred from population shotgun sequencing.</title>
        <authorList>
            <person name="Hellsten U."/>
            <person name="Wright K.M."/>
            <person name="Jenkins J."/>
            <person name="Shu S."/>
            <person name="Yuan Y."/>
            <person name="Wessler S.R."/>
            <person name="Schmutz J."/>
            <person name="Willis J.H."/>
            <person name="Rokhsar D.S."/>
        </authorList>
    </citation>
    <scope>NUCLEOTIDE SEQUENCE [LARGE SCALE GENOMIC DNA]</scope>
    <source>
        <strain evidence="6">cv. DUN x IM62</strain>
    </source>
</reference>
<evidence type="ECO:0000256" key="4">
    <source>
        <dbReference type="SAM" id="SignalP"/>
    </source>
</evidence>
<dbReference type="InterPro" id="IPR051058">
    <property type="entry name" value="GDSL_Est/Lipase"/>
</dbReference>
<dbReference type="PANTHER" id="PTHR45648:SF106">
    <property type="entry name" value="ANTHER-SPECIFIC PROLINE-RICH PROTEIN APG"/>
    <property type="match status" value="1"/>
</dbReference>
<dbReference type="PhylomeDB" id="A0A022QHC3"/>
<proteinExistence type="inferred from homology"/>
<evidence type="ECO:0000256" key="3">
    <source>
        <dbReference type="ARBA" id="ARBA00022963"/>
    </source>
</evidence>
<dbReference type="eggNOG" id="KOG0017">
    <property type="taxonomic scope" value="Eukaryota"/>
</dbReference>
<dbReference type="InterPro" id="IPR035669">
    <property type="entry name" value="SGNH_plant_lipase-like"/>
</dbReference>
<dbReference type="SUPFAM" id="SSF52266">
    <property type="entry name" value="SGNH hydrolase"/>
    <property type="match status" value="1"/>
</dbReference>
<keyword evidence="2" id="KW-0378">Hydrolase</keyword>
<dbReference type="CDD" id="cd01837">
    <property type="entry name" value="SGNH_plant_lipase_like"/>
    <property type="match status" value="1"/>
</dbReference>
<evidence type="ECO:0000313" key="5">
    <source>
        <dbReference type="EMBL" id="EYU27351.1"/>
    </source>
</evidence>
<dbReference type="AlphaFoldDB" id="A0A022QHC3"/>
<keyword evidence="3" id="KW-0443">Lipid metabolism</keyword>
<dbReference type="OrthoDB" id="1600564at2759"/>
<evidence type="ECO:0000256" key="2">
    <source>
        <dbReference type="ARBA" id="ARBA00022801"/>
    </source>
</evidence>
<dbReference type="Pfam" id="PF00657">
    <property type="entry name" value="Lipase_GDSL"/>
    <property type="match status" value="1"/>
</dbReference>
<feature type="chain" id="PRO_5001504067" evidence="4">
    <location>
        <begin position="36"/>
        <end position="372"/>
    </location>
</feature>
<dbReference type="InterPro" id="IPR001087">
    <property type="entry name" value="GDSL"/>
</dbReference>
<comment type="similarity">
    <text evidence="1">Belongs to the 'GDSL' lipolytic enzyme family.</text>
</comment>
<dbReference type="STRING" id="4155.A0A022QHC3"/>
<feature type="signal peptide" evidence="4">
    <location>
        <begin position="1"/>
        <end position="35"/>
    </location>
</feature>